<dbReference type="Gene3D" id="1.10.3720.10">
    <property type="entry name" value="MetI-like"/>
    <property type="match status" value="1"/>
</dbReference>
<keyword evidence="7 8" id="KW-0472">Membrane</keyword>
<keyword evidence="5 8" id="KW-0812">Transmembrane</keyword>
<feature type="transmembrane region" description="Helical" evidence="8">
    <location>
        <begin position="111"/>
        <end position="135"/>
    </location>
</feature>
<evidence type="ECO:0000256" key="4">
    <source>
        <dbReference type="ARBA" id="ARBA00022475"/>
    </source>
</evidence>
<dbReference type="PROSITE" id="PS50928">
    <property type="entry name" value="ABC_TM1"/>
    <property type="match status" value="1"/>
</dbReference>
<dbReference type="Pfam" id="PF00528">
    <property type="entry name" value="BPD_transp_1"/>
    <property type="match status" value="1"/>
</dbReference>
<keyword evidence="4" id="KW-1003">Cell membrane</keyword>
<dbReference type="SUPFAM" id="SSF161098">
    <property type="entry name" value="MetI-like"/>
    <property type="match status" value="1"/>
</dbReference>
<dbReference type="CDD" id="cd06261">
    <property type="entry name" value="TM_PBP2"/>
    <property type="match status" value="1"/>
</dbReference>
<keyword evidence="3 8" id="KW-0813">Transport</keyword>
<dbReference type="InterPro" id="IPR051789">
    <property type="entry name" value="Bact_Polyamine_Transport"/>
</dbReference>
<feature type="transmembrane region" description="Helical" evidence="8">
    <location>
        <begin position="186"/>
        <end position="210"/>
    </location>
</feature>
<name>A0ABU5E156_9PROT</name>
<feature type="domain" description="ABC transmembrane type-1" evidence="9">
    <location>
        <begin position="73"/>
        <end position="261"/>
    </location>
</feature>
<comment type="subcellular location">
    <subcellularLocation>
        <location evidence="1 8">Cell membrane</location>
        <topology evidence="1 8">Multi-pass membrane protein</topology>
    </subcellularLocation>
</comment>
<feature type="transmembrane region" description="Helical" evidence="8">
    <location>
        <begin position="141"/>
        <end position="165"/>
    </location>
</feature>
<evidence type="ECO:0000256" key="6">
    <source>
        <dbReference type="ARBA" id="ARBA00022989"/>
    </source>
</evidence>
<gene>
    <name evidence="10" type="ORF">SMD31_15170</name>
</gene>
<organism evidence="10 11">
    <name type="scientific">Dongia rigui</name>
    <dbReference type="NCBI Taxonomy" id="940149"/>
    <lineage>
        <taxon>Bacteria</taxon>
        <taxon>Pseudomonadati</taxon>
        <taxon>Pseudomonadota</taxon>
        <taxon>Alphaproteobacteria</taxon>
        <taxon>Rhodospirillales</taxon>
        <taxon>Dongiaceae</taxon>
        <taxon>Dongia</taxon>
    </lineage>
</organism>
<dbReference type="Proteomes" id="UP001271769">
    <property type="component" value="Unassembled WGS sequence"/>
</dbReference>
<evidence type="ECO:0000256" key="1">
    <source>
        <dbReference type="ARBA" id="ARBA00004651"/>
    </source>
</evidence>
<comment type="similarity">
    <text evidence="2">Belongs to the binding-protein-dependent transport system permease family. CysTW subfamily.</text>
</comment>
<dbReference type="RefSeq" id="WP_320501739.1">
    <property type="nucleotide sequence ID" value="NZ_JAXCLX010000002.1"/>
</dbReference>
<evidence type="ECO:0000256" key="2">
    <source>
        <dbReference type="ARBA" id="ARBA00007069"/>
    </source>
</evidence>
<evidence type="ECO:0000256" key="3">
    <source>
        <dbReference type="ARBA" id="ARBA00022448"/>
    </source>
</evidence>
<evidence type="ECO:0000313" key="11">
    <source>
        <dbReference type="Proteomes" id="UP001271769"/>
    </source>
</evidence>
<dbReference type="EMBL" id="JAXCLX010000002">
    <property type="protein sequence ID" value="MDY0873281.1"/>
    <property type="molecule type" value="Genomic_DNA"/>
</dbReference>
<feature type="transmembrane region" description="Helical" evidence="8">
    <location>
        <begin position="77"/>
        <end position="99"/>
    </location>
</feature>
<keyword evidence="6 8" id="KW-1133">Transmembrane helix</keyword>
<evidence type="ECO:0000256" key="8">
    <source>
        <dbReference type="RuleBase" id="RU363032"/>
    </source>
</evidence>
<feature type="transmembrane region" description="Helical" evidence="8">
    <location>
        <begin position="21"/>
        <end position="42"/>
    </location>
</feature>
<proteinExistence type="inferred from homology"/>
<dbReference type="InterPro" id="IPR035906">
    <property type="entry name" value="MetI-like_sf"/>
</dbReference>
<dbReference type="PANTHER" id="PTHR43848">
    <property type="entry name" value="PUTRESCINE TRANSPORT SYSTEM PERMEASE PROTEIN POTI"/>
    <property type="match status" value="1"/>
</dbReference>
<evidence type="ECO:0000259" key="9">
    <source>
        <dbReference type="PROSITE" id="PS50928"/>
    </source>
</evidence>
<accession>A0ABU5E156</accession>
<evidence type="ECO:0000256" key="7">
    <source>
        <dbReference type="ARBA" id="ARBA00023136"/>
    </source>
</evidence>
<sequence length="272" mass="29417">MSTAAARKPGEGRLGWALLRICSIAVYVFMFAPIVVVILLAFNSSRSGAFPMEGFSLQWFGKLFANQSIVDAFKTSLILAATSGALATIIGVMAALALVRYSFTGKEGIQTFLSLPLLMPEVVMGVALLMFLKFLSMPRSFAVLLLGHTVLSLPYVVLVVQARLVGLRASYEEAAWSLGANRIQTFFEVTLPLISPAIVGGFLFAATLSFDNITATLFWKKPGIETVPTKIFAMLRTSISPEINALGAVMIVITILLPLIGGYMVRRFAKAR</sequence>
<dbReference type="InterPro" id="IPR000515">
    <property type="entry name" value="MetI-like"/>
</dbReference>
<evidence type="ECO:0000313" key="10">
    <source>
        <dbReference type="EMBL" id="MDY0873281.1"/>
    </source>
</evidence>
<dbReference type="PANTHER" id="PTHR43848:SF2">
    <property type="entry name" value="PUTRESCINE TRANSPORT SYSTEM PERMEASE PROTEIN POTI"/>
    <property type="match status" value="1"/>
</dbReference>
<feature type="transmembrane region" description="Helical" evidence="8">
    <location>
        <begin position="243"/>
        <end position="265"/>
    </location>
</feature>
<protein>
    <submittedName>
        <fullName evidence="10">ABC transporter permease</fullName>
    </submittedName>
</protein>
<evidence type="ECO:0000256" key="5">
    <source>
        <dbReference type="ARBA" id="ARBA00022692"/>
    </source>
</evidence>
<keyword evidence="11" id="KW-1185">Reference proteome</keyword>
<comment type="caution">
    <text evidence="10">The sequence shown here is derived from an EMBL/GenBank/DDBJ whole genome shotgun (WGS) entry which is preliminary data.</text>
</comment>
<reference evidence="10 11" key="1">
    <citation type="journal article" date="2013" name="Antonie Van Leeuwenhoek">
        <title>Dongia rigui sp. nov., isolated from freshwater of a large wetland in Korea.</title>
        <authorList>
            <person name="Baik K.S."/>
            <person name="Hwang Y.M."/>
            <person name="Choi J.S."/>
            <person name="Kwon J."/>
            <person name="Seong C.N."/>
        </authorList>
    </citation>
    <scope>NUCLEOTIDE SEQUENCE [LARGE SCALE GENOMIC DNA]</scope>
    <source>
        <strain evidence="10 11">04SU4-P</strain>
    </source>
</reference>